<reference evidence="1" key="1">
    <citation type="submission" date="2014-11" db="EMBL/GenBank/DDBJ databases">
        <authorList>
            <person name="Amaro Gonzalez C."/>
        </authorList>
    </citation>
    <scope>NUCLEOTIDE SEQUENCE</scope>
</reference>
<reference evidence="1" key="2">
    <citation type="journal article" date="2015" name="Fish Shellfish Immunol.">
        <title>Early steps in the European eel (Anguilla anguilla)-Vibrio vulnificus interaction in the gills: Role of the RtxA13 toxin.</title>
        <authorList>
            <person name="Callol A."/>
            <person name="Pajuelo D."/>
            <person name="Ebbesson L."/>
            <person name="Teles M."/>
            <person name="MacKenzie S."/>
            <person name="Amaro C."/>
        </authorList>
    </citation>
    <scope>NUCLEOTIDE SEQUENCE</scope>
</reference>
<evidence type="ECO:0000313" key="1">
    <source>
        <dbReference type="EMBL" id="JAH87415.1"/>
    </source>
</evidence>
<dbReference type="EMBL" id="GBXM01021162">
    <property type="protein sequence ID" value="JAH87415.1"/>
    <property type="molecule type" value="Transcribed_RNA"/>
</dbReference>
<protein>
    <submittedName>
        <fullName evidence="1">Uncharacterized protein</fullName>
    </submittedName>
</protein>
<organism evidence="1">
    <name type="scientific">Anguilla anguilla</name>
    <name type="common">European freshwater eel</name>
    <name type="synonym">Muraena anguilla</name>
    <dbReference type="NCBI Taxonomy" id="7936"/>
    <lineage>
        <taxon>Eukaryota</taxon>
        <taxon>Metazoa</taxon>
        <taxon>Chordata</taxon>
        <taxon>Craniata</taxon>
        <taxon>Vertebrata</taxon>
        <taxon>Euteleostomi</taxon>
        <taxon>Actinopterygii</taxon>
        <taxon>Neopterygii</taxon>
        <taxon>Teleostei</taxon>
        <taxon>Anguilliformes</taxon>
        <taxon>Anguillidae</taxon>
        <taxon>Anguilla</taxon>
    </lineage>
</organism>
<sequence>MFSVSVRHDKQWRYAYIITQVLWIHSHSSFQIFNRLVTWCTLMHMDLFKICRRVLS</sequence>
<dbReference type="AlphaFoldDB" id="A0A0E9WCX8"/>
<proteinExistence type="predicted"/>
<name>A0A0E9WCX8_ANGAN</name>
<accession>A0A0E9WCX8</accession>